<accession>A0A5R9LNQ3</accession>
<dbReference type="Proteomes" id="UP000307430">
    <property type="component" value="Unassembled WGS sequence"/>
</dbReference>
<organism evidence="1 2">
    <name type="scientific">Klebsiella indica</name>
    <dbReference type="NCBI Taxonomy" id="2582917"/>
    <lineage>
        <taxon>Bacteria</taxon>
        <taxon>Pseudomonadati</taxon>
        <taxon>Pseudomonadota</taxon>
        <taxon>Gammaproteobacteria</taxon>
        <taxon>Enterobacterales</taxon>
        <taxon>Enterobacteriaceae</taxon>
        <taxon>Klebsiella/Raoultella group</taxon>
        <taxon>Klebsiella</taxon>
    </lineage>
</organism>
<dbReference type="EMBL" id="VCHQ01000003">
    <property type="protein sequence ID" value="TLV22995.1"/>
    <property type="molecule type" value="Genomic_DNA"/>
</dbReference>
<sequence length="63" mass="6444">MPSGSGGTRAGQAEGQAYCLPEVAVIGEAVSRVVDQQRPNVEKLQLQLSARLQVNSPPPSGGG</sequence>
<protein>
    <submittedName>
        <fullName evidence="1">Uncharacterized protein</fullName>
    </submittedName>
</protein>
<name>A0A5R9LNQ3_9ENTR</name>
<gene>
    <name evidence="1" type="ORF">FE839_02555</name>
</gene>
<dbReference type="AlphaFoldDB" id="A0A5R9LNQ3"/>
<dbReference type="RefSeq" id="WP_138358829.1">
    <property type="nucleotide sequence ID" value="NZ_VCHQ01000003.1"/>
</dbReference>
<evidence type="ECO:0000313" key="1">
    <source>
        <dbReference type="EMBL" id="TLV22995.1"/>
    </source>
</evidence>
<proteinExistence type="predicted"/>
<comment type="caution">
    <text evidence="1">The sequence shown here is derived from an EMBL/GenBank/DDBJ whole genome shotgun (WGS) entry which is preliminary data.</text>
</comment>
<reference evidence="1 2" key="1">
    <citation type="submission" date="2019-05" db="EMBL/GenBank/DDBJ databases">
        <title>Genome sequence of Klebsiella sp strain TOUT106.</title>
        <authorList>
            <person name="Rahi P."/>
            <person name="Chaudhari D."/>
        </authorList>
    </citation>
    <scope>NUCLEOTIDE SEQUENCE [LARGE SCALE GENOMIC DNA]</scope>
    <source>
        <strain evidence="1 2">TOUT106</strain>
    </source>
</reference>
<keyword evidence="2" id="KW-1185">Reference proteome</keyword>
<evidence type="ECO:0000313" key="2">
    <source>
        <dbReference type="Proteomes" id="UP000307430"/>
    </source>
</evidence>